<gene>
    <name evidence="1" type="ORF">DSM1535_0405</name>
</gene>
<proteinExistence type="predicted"/>
<dbReference type="AlphaFoldDB" id="A0A090I1E2"/>
<organism evidence="1">
    <name type="scientific">Methanobacterium formicicum</name>
    <dbReference type="NCBI Taxonomy" id="2162"/>
    <lineage>
        <taxon>Archaea</taxon>
        <taxon>Methanobacteriati</taxon>
        <taxon>Methanobacteriota</taxon>
        <taxon>Methanomada group</taxon>
        <taxon>Methanobacteria</taxon>
        <taxon>Methanobacteriales</taxon>
        <taxon>Methanobacteriaceae</taxon>
        <taxon>Methanobacterium</taxon>
    </lineage>
</organism>
<dbReference type="KEGG" id="mfi:DSM1535_0405"/>
<accession>A0A090I1E2</accession>
<name>A0A090I1E2_METFO</name>
<evidence type="ECO:0000313" key="1">
    <source>
        <dbReference type="EMBL" id="CEA12768.1"/>
    </source>
</evidence>
<dbReference type="EMBL" id="LN515531">
    <property type="protein sequence ID" value="CEA12768.1"/>
    <property type="molecule type" value="Genomic_DNA"/>
</dbReference>
<protein>
    <submittedName>
        <fullName evidence="1">Uncharacterized protein</fullName>
    </submittedName>
</protein>
<sequence length="146" mass="17152">MSKLQEILEDLTGFIIKSGKYTRIFYDDSTMDPNTPLPALSYKVGEMKQEKPSGCDEYVKELEIRRHTATLDKNKLLMELWDFEEEIITLIRRGGVNGELSTRHSIELEYHKTYPIGALVYKRHEDNKEVFFSNLLRVAFKLRYTL</sequence>
<dbReference type="PATRIC" id="fig|2162.9.peg.423"/>
<reference evidence="1" key="1">
    <citation type="submission" date="2014-08" db="EMBL/GenBank/DDBJ databases">
        <authorList>
            <person name="Wibberg D."/>
        </authorList>
    </citation>
    <scope>NUCLEOTIDE SEQUENCE</scope>
</reference>
<dbReference type="RefSeq" id="WP_048072069.1">
    <property type="nucleotide sequence ID" value="NZ_JARVXG010000051.1"/>
</dbReference>